<name>A0AAV4GK86_9GAST</name>
<proteinExistence type="predicted"/>
<dbReference type="Proteomes" id="UP000762676">
    <property type="component" value="Unassembled WGS sequence"/>
</dbReference>
<evidence type="ECO:0000313" key="2">
    <source>
        <dbReference type="Proteomes" id="UP000762676"/>
    </source>
</evidence>
<protein>
    <submittedName>
        <fullName evidence="1">Uncharacterized protein</fullName>
    </submittedName>
</protein>
<comment type="caution">
    <text evidence="1">The sequence shown here is derived from an EMBL/GenBank/DDBJ whole genome shotgun (WGS) entry which is preliminary data.</text>
</comment>
<dbReference type="EMBL" id="BMAT01012079">
    <property type="protein sequence ID" value="GFR85368.1"/>
    <property type="molecule type" value="Genomic_DNA"/>
</dbReference>
<evidence type="ECO:0000313" key="1">
    <source>
        <dbReference type="EMBL" id="GFR85368.1"/>
    </source>
</evidence>
<organism evidence="1 2">
    <name type="scientific">Elysia marginata</name>
    <dbReference type="NCBI Taxonomy" id="1093978"/>
    <lineage>
        <taxon>Eukaryota</taxon>
        <taxon>Metazoa</taxon>
        <taxon>Spiralia</taxon>
        <taxon>Lophotrochozoa</taxon>
        <taxon>Mollusca</taxon>
        <taxon>Gastropoda</taxon>
        <taxon>Heterobranchia</taxon>
        <taxon>Euthyneura</taxon>
        <taxon>Panpulmonata</taxon>
        <taxon>Sacoglossa</taxon>
        <taxon>Placobranchoidea</taxon>
        <taxon>Plakobranchidae</taxon>
        <taxon>Elysia</taxon>
    </lineage>
</organism>
<gene>
    <name evidence="1" type="ORF">ElyMa_006026900</name>
</gene>
<accession>A0AAV4GK86</accession>
<keyword evidence="2" id="KW-1185">Reference proteome</keyword>
<reference evidence="1 2" key="1">
    <citation type="journal article" date="2021" name="Elife">
        <title>Chloroplast acquisition without the gene transfer in kleptoplastic sea slugs, Plakobranchus ocellatus.</title>
        <authorList>
            <person name="Maeda T."/>
            <person name="Takahashi S."/>
            <person name="Yoshida T."/>
            <person name="Shimamura S."/>
            <person name="Takaki Y."/>
            <person name="Nagai Y."/>
            <person name="Toyoda A."/>
            <person name="Suzuki Y."/>
            <person name="Arimoto A."/>
            <person name="Ishii H."/>
            <person name="Satoh N."/>
            <person name="Nishiyama T."/>
            <person name="Hasebe M."/>
            <person name="Maruyama T."/>
            <person name="Minagawa J."/>
            <person name="Obokata J."/>
            <person name="Shigenobu S."/>
        </authorList>
    </citation>
    <scope>NUCLEOTIDE SEQUENCE [LARGE SCALE GENOMIC DNA]</scope>
</reference>
<sequence>MLTTILAGGKSQILGILAISRHYKRLADPSICHRTFPTKPNKKTLVNTKIGLNVLDPVCLARPRGQILMPPVGRNCPLVKVQSSTHAQLLQLMLLTFELCATWIPCGHQRYKRLIHKKQAHFNTSIKCSARN</sequence>
<dbReference type="AlphaFoldDB" id="A0AAV4GK86"/>